<accession>A0A3E2H237</accession>
<protein>
    <submittedName>
        <fullName evidence="2">Uncharacterized protein</fullName>
    </submittedName>
</protein>
<reference evidence="2 3" key="1">
    <citation type="submission" date="2018-05" db="EMBL/GenBank/DDBJ databases">
        <title>Draft genome sequence of Scytalidium lignicola DSM 105466, a ubiquitous saprotrophic fungus.</title>
        <authorList>
            <person name="Buettner E."/>
            <person name="Gebauer A.M."/>
            <person name="Hofrichter M."/>
            <person name="Liers C."/>
            <person name="Kellner H."/>
        </authorList>
    </citation>
    <scope>NUCLEOTIDE SEQUENCE [LARGE SCALE GENOMIC DNA]</scope>
    <source>
        <strain evidence="2 3">DSM 105466</strain>
    </source>
</reference>
<evidence type="ECO:0000256" key="1">
    <source>
        <dbReference type="SAM" id="MobiDB-lite"/>
    </source>
</evidence>
<feature type="region of interest" description="Disordered" evidence="1">
    <location>
        <begin position="247"/>
        <end position="275"/>
    </location>
</feature>
<dbReference type="InterPro" id="IPR032801">
    <property type="entry name" value="PXL2A/B/C"/>
</dbReference>
<feature type="compositionally biased region" description="Basic and acidic residues" evidence="1">
    <location>
        <begin position="36"/>
        <end position="45"/>
    </location>
</feature>
<feature type="non-terminal residue" evidence="2">
    <location>
        <position position="1"/>
    </location>
</feature>
<sequence length="340" mass="37953">MAVSASSPRAFSRSKTEPITKHKPMKITLSLSSSRDASRSRKAEDTSCTLPNTTGNATDLVGDVDTNNEIPTREMLRQIEDMVVQDQEGQSIPFKELYSGPRVTRRVLVIFVRHFFCGNCQEYLRTLSTSISPSSLLSLSTPTSIIIIGCGSPALIPMYAEETSCPFPIYADPTQKLYDALGMLRTLNLGHRPEYQRRGTMAGVWESVVQGLKVIKAGMALAPGDMHQVGGEFLFEPLVEDVDAIKQQQEQESERNNNNDDDDYDDEDEDDDGDGFMEEKIVTWCHRMKNTRDHAELPELREVLGLDGYGIPGKNEKRWERAILVRKGTGLSAASMKTDR</sequence>
<evidence type="ECO:0000313" key="2">
    <source>
        <dbReference type="EMBL" id="RFU27454.1"/>
    </source>
</evidence>
<feature type="non-terminal residue" evidence="2">
    <location>
        <position position="340"/>
    </location>
</feature>
<dbReference type="FunFam" id="3.40.30.10:FF:000404">
    <property type="entry name" value="WGS project CABT00000000 data, contig 2.14"/>
    <property type="match status" value="1"/>
</dbReference>
<dbReference type="OMA" id="FLFEPRD"/>
<dbReference type="Pfam" id="PF13911">
    <property type="entry name" value="AhpC-TSA_2"/>
    <property type="match status" value="1"/>
</dbReference>
<dbReference type="InterPro" id="IPR036249">
    <property type="entry name" value="Thioredoxin-like_sf"/>
</dbReference>
<dbReference type="EMBL" id="NCSJ02000206">
    <property type="protein sequence ID" value="RFU27454.1"/>
    <property type="molecule type" value="Genomic_DNA"/>
</dbReference>
<dbReference type="Proteomes" id="UP000258309">
    <property type="component" value="Unassembled WGS sequence"/>
</dbReference>
<gene>
    <name evidence="2" type="ORF">B7463_g8886</name>
</gene>
<organism evidence="2 3">
    <name type="scientific">Scytalidium lignicola</name>
    <name type="common">Hyphomycete</name>
    <dbReference type="NCBI Taxonomy" id="5539"/>
    <lineage>
        <taxon>Eukaryota</taxon>
        <taxon>Fungi</taxon>
        <taxon>Dikarya</taxon>
        <taxon>Ascomycota</taxon>
        <taxon>Pezizomycotina</taxon>
        <taxon>Leotiomycetes</taxon>
        <taxon>Leotiomycetes incertae sedis</taxon>
        <taxon>Scytalidium</taxon>
    </lineage>
</organism>
<proteinExistence type="predicted"/>
<name>A0A3E2H237_SCYLI</name>
<feature type="compositionally biased region" description="Acidic residues" evidence="1">
    <location>
        <begin position="259"/>
        <end position="275"/>
    </location>
</feature>
<dbReference type="SUPFAM" id="SSF52833">
    <property type="entry name" value="Thioredoxin-like"/>
    <property type="match status" value="1"/>
</dbReference>
<dbReference type="PANTHER" id="PTHR28630">
    <property type="match status" value="1"/>
</dbReference>
<dbReference type="OrthoDB" id="40334at2759"/>
<dbReference type="Gene3D" id="3.40.30.10">
    <property type="entry name" value="Glutaredoxin"/>
    <property type="match status" value="1"/>
</dbReference>
<dbReference type="CDD" id="cd02970">
    <property type="entry name" value="PRX_like2"/>
    <property type="match status" value="1"/>
</dbReference>
<comment type="caution">
    <text evidence="2">The sequence shown here is derived from an EMBL/GenBank/DDBJ whole genome shotgun (WGS) entry which is preliminary data.</text>
</comment>
<dbReference type="STRING" id="5539.A0A3E2H237"/>
<evidence type="ECO:0000313" key="3">
    <source>
        <dbReference type="Proteomes" id="UP000258309"/>
    </source>
</evidence>
<keyword evidence="3" id="KW-1185">Reference proteome</keyword>
<dbReference type="PANTHER" id="PTHR28630:SF3">
    <property type="entry name" value="PEROXIREDOXIN-LIKE 2C"/>
    <property type="match status" value="1"/>
</dbReference>
<feature type="region of interest" description="Disordered" evidence="1">
    <location>
        <begin position="1"/>
        <end position="57"/>
    </location>
</feature>
<dbReference type="AlphaFoldDB" id="A0A3E2H237"/>
<feature type="compositionally biased region" description="Polar residues" evidence="1">
    <location>
        <begin position="46"/>
        <end position="57"/>
    </location>
</feature>